<dbReference type="AlphaFoldDB" id="A0A7W6A076"/>
<dbReference type="Proteomes" id="UP000532936">
    <property type="component" value="Unassembled WGS sequence"/>
</dbReference>
<accession>A0A7W6A076</accession>
<evidence type="ECO:0000313" key="1">
    <source>
        <dbReference type="EMBL" id="MBB3870843.1"/>
    </source>
</evidence>
<gene>
    <name evidence="1" type="ORF">GGR11_000357</name>
</gene>
<name>A0A7W6A076_9CAUL</name>
<organism evidence="1 2">
    <name type="scientific">Brevundimonas mediterranea</name>
    <dbReference type="NCBI Taxonomy" id="74329"/>
    <lineage>
        <taxon>Bacteria</taxon>
        <taxon>Pseudomonadati</taxon>
        <taxon>Pseudomonadota</taxon>
        <taxon>Alphaproteobacteria</taxon>
        <taxon>Caulobacterales</taxon>
        <taxon>Caulobacteraceae</taxon>
        <taxon>Brevundimonas</taxon>
    </lineage>
</organism>
<comment type="caution">
    <text evidence="1">The sequence shown here is derived from an EMBL/GenBank/DDBJ whole genome shotgun (WGS) entry which is preliminary data.</text>
</comment>
<sequence>MTIRTVSPYPEIFCDFNARVTERGYRPTNGTVRDLAALGLILDSAVDRRFVLVSEDANEQGKPDDIMHDGTVVVDPAFGILLEADETGFYWRSELRS</sequence>
<evidence type="ECO:0000313" key="2">
    <source>
        <dbReference type="Proteomes" id="UP000532936"/>
    </source>
</evidence>
<dbReference type="RefSeq" id="WP_183195141.1">
    <property type="nucleotide sequence ID" value="NZ_JACIDA010000001.1"/>
</dbReference>
<reference evidence="1 2" key="1">
    <citation type="submission" date="2020-08" db="EMBL/GenBank/DDBJ databases">
        <title>Genomic Encyclopedia of Type Strains, Phase IV (KMG-IV): sequencing the most valuable type-strain genomes for metagenomic binning, comparative biology and taxonomic classification.</title>
        <authorList>
            <person name="Goeker M."/>
        </authorList>
    </citation>
    <scope>NUCLEOTIDE SEQUENCE [LARGE SCALE GENOMIC DNA]</scope>
    <source>
        <strain evidence="1 2">DSM 14878</strain>
    </source>
</reference>
<proteinExistence type="predicted"/>
<protein>
    <submittedName>
        <fullName evidence="1">Uncharacterized protein</fullName>
    </submittedName>
</protein>
<dbReference type="EMBL" id="JACIDA010000001">
    <property type="protein sequence ID" value="MBB3870843.1"/>
    <property type="molecule type" value="Genomic_DNA"/>
</dbReference>